<dbReference type="EMBL" id="CP039353">
    <property type="protein sequence ID" value="QCE05877.1"/>
    <property type="molecule type" value="Genomic_DNA"/>
</dbReference>
<dbReference type="PANTHER" id="PTHR31116:SF4">
    <property type="entry name" value="DNA GLYCOSYLASE SUPERFAMILY PROTEIN"/>
    <property type="match status" value="1"/>
</dbReference>
<dbReference type="GO" id="GO:0008725">
    <property type="term" value="F:DNA-3-methyladenine glycosylase activity"/>
    <property type="evidence" value="ECO:0007669"/>
    <property type="project" value="InterPro"/>
</dbReference>
<dbReference type="InterPro" id="IPR011257">
    <property type="entry name" value="DNA_glycosylase"/>
</dbReference>
<dbReference type="Gene3D" id="1.10.340.30">
    <property type="entry name" value="Hypothetical protein, domain 2"/>
    <property type="match status" value="1"/>
</dbReference>
<sequence length="123" mass="14265">MPSLTKKKIEEVFTGGKAEIDTIRRYLYHDEEQIPVYDDKMLFELLFLRCAQVGSDWTSTFKKRQHFRAAFSEFVAKTVANLTDKQMMSISSEYGIEISRVQGVVDNSNQILNVRKLKSRVHS</sequence>
<evidence type="ECO:0000313" key="2">
    <source>
        <dbReference type="EMBL" id="QCE05877.1"/>
    </source>
</evidence>
<protein>
    <submittedName>
        <fullName evidence="2">DNA-3-methyladenine glycosylase I</fullName>
    </submittedName>
</protein>
<keyword evidence="3" id="KW-1185">Reference proteome</keyword>
<dbReference type="PANTHER" id="PTHR31116">
    <property type="entry name" value="OS04G0501200 PROTEIN"/>
    <property type="match status" value="1"/>
</dbReference>
<accession>A0A4D6N1G8</accession>
<keyword evidence="1" id="KW-0479">Metal-binding</keyword>
<dbReference type="Proteomes" id="UP000501690">
    <property type="component" value="Linkage Group LG9"/>
</dbReference>
<evidence type="ECO:0000256" key="1">
    <source>
        <dbReference type="PIRSR" id="PIRSR605019-1"/>
    </source>
</evidence>
<dbReference type="AlphaFoldDB" id="A0A4D6N1G8"/>
<gene>
    <name evidence="2" type="ORF">DEO72_LG9g885</name>
</gene>
<dbReference type="GO" id="GO:0046872">
    <property type="term" value="F:metal ion binding"/>
    <property type="evidence" value="ECO:0007669"/>
    <property type="project" value="UniProtKB-KW"/>
</dbReference>
<evidence type="ECO:0000313" key="3">
    <source>
        <dbReference type="Proteomes" id="UP000501690"/>
    </source>
</evidence>
<name>A0A4D6N1G8_VIGUN</name>
<reference evidence="2 3" key="1">
    <citation type="submission" date="2019-04" db="EMBL/GenBank/DDBJ databases">
        <title>An improved genome assembly and genetic linkage map for asparagus bean, Vigna unguiculata ssp. sesquipedialis.</title>
        <authorList>
            <person name="Xia Q."/>
            <person name="Zhang R."/>
            <person name="Dong Y."/>
        </authorList>
    </citation>
    <scope>NUCLEOTIDE SEQUENCE [LARGE SCALE GENOMIC DNA]</scope>
    <source>
        <tissue evidence="2">Leaf</tissue>
    </source>
</reference>
<dbReference type="GO" id="GO:0006284">
    <property type="term" value="P:base-excision repair"/>
    <property type="evidence" value="ECO:0007669"/>
    <property type="project" value="InterPro"/>
</dbReference>
<organism evidence="2 3">
    <name type="scientific">Vigna unguiculata</name>
    <name type="common">Cowpea</name>
    <dbReference type="NCBI Taxonomy" id="3917"/>
    <lineage>
        <taxon>Eukaryota</taxon>
        <taxon>Viridiplantae</taxon>
        <taxon>Streptophyta</taxon>
        <taxon>Embryophyta</taxon>
        <taxon>Tracheophyta</taxon>
        <taxon>Spermatophyta</taxon>
        <taxon>Magnoliopsida</taxon>
        <taxon>eudicotyledons</taxon>
        <taxon>Gunneridae</taxon>
        <taxon>Pentapetalae</taxon>
        <taxon>rosids</taxon>
        <taxon>fabids</taxon>
        <taxon>Fabales</taxon>
        <taxon>Fabaceae</taxon>
        <taxon>Papilionoideae</taxon>
        <taxon>50 kb inversion clade</taxon>
        <taxon>NPAAA clade</taxon>
        <taxon>indigoferoid/millettioid clade</taxon>
        <taxon>Phaseoleae</taxon>
        <taxon>Vigna</taxon>
    </lineage>
</organism>
<dbReference type="SUPFAM" id="SSF48150">
    <property type="entry name" value="DNA-glycosylase"/>
    <property type="match status" value="1"/>
</dbReference>
<dbReference type="Pfam" id="PF03352">
    <property type="entry name" value="Adenine_glyco"/>
    <property type="match status" value="1"/>
</dbReference>
<feature type="binding site" evidence="1">
    <location>
        <position position="29"/>
    </location>
    <ligand>
        <name>Zn(2+)</name>
        <dbReference type="ChEBI" id="CHEBI:29105"/>
    </ligand>
</feature>
<proteinExistence type="predicted"/>
<keyword evidence="1" id="KW-0862">Zinc</keyword>
<dbReference type="InterPro" id="IPR005019">
    <property type="entry name" value="Adenine_glyco"/>
</dbReference>